<evidence type="ECO:0000256" key="1">
    <source>
        <dbReference type="ARBA" id="ARBA00004141"/>
    </source>
</evidence>
<dbReference type="PANTHER" id="PTHR15067">
    <property type="entry name" value="E3 UBIQUITIN-PROTEIN LIGASE RNF8"/>
    <property type="match status" value="1"/>
</dbReference>
<evidence type="ECO:0000256" key="5">
    <source>
        <dbReference type="ARBA" id="ARBA00022833"/>
    </source>
</evidence>
<dbReference type="GO" id="GO:0016020">
    <property type="term" value="C:membrane"/>
    <property type="evidence" value="ECO:0007669"/>
    <property type="project" value="UniProtKB-SubCell"/>
</dbReference>
<keyword evidence="4 8" id="KW-0863">Zinc-finger</keyword>
<dbReference type="GO" id="GO:0008270">
    <property type="term" value="F:zinc ion binding"/>
    <property type="evidence" value="ECO:0007669"/>
    <property type="project" value="UniProtKB-KW"/>
</dbReference>
<proteinExistence type="predicted"/>
<evidence type="ECO:0000256" key="7">
    <source>
        <dbReference type="ARBA" id="ARBA00023136"/>
    </source>
</evidence>
<keyword evidence="6 9" id="KW-1133">Transmembrane helix</keyword>
<evidence type="ECO:0008006" key="14">
    <source>
        <dbReference type="Google" id="ProtNLM"/>
    </source>
</evidence>
<feature type="domain" description="RING-type" evidence="10">
    <location>
        <begin position="339"/>
        <end position="377"/>
    </location>
</feature>
<evidence type="ECO:0000256" key="4">
    <source>
        <dbReference type="ARBA" id="ARBA00022771"/>
    </source>
</evidence>
<keyword evidence="2 9" id="KW-0812">Transmembrane</keyword>
<keyword evidence="13" id="KW-1185">Reference proteome</keyword>
<dbReference type="Pfam" id="PF13639">
    <property type="entry name" value="zf-RING_2"/>
    <property type="match status" value="1"/>
</dbReference>
<keyword evidence="3" id="KW-0479">Metal-binding</keyword>
<dbReference type="AlphaFoldDB" id="A0ABD2L500"/>
<dbReference type="Pfam" id="PF02845">
    <property type="entry name" value="CUE"/>
    <property type="match status" value="1"/>
</dbReference>
<dbReference type="InterPro" id="IPR003892">
    <property type="entry name" value="CUE"/>
</dbReference>
<evidence type="ECO:0000256" key="3">
    <source>
        <dbReference type="ARBA" id="ARBA00022723"/>
    </source>
</evidence>
<accession>A0ABD2L500</accession>
<dbReference type="InterPro" id="IPR013083">
    <property type="entry name" value="Znf_RING/FYVE/PHD"/>
</dbReference>
<comment type="caution">
    <text evidence="12">The sequence shown here is derived from an EMBL/GenBank/DDBJ whole genome shotgun (WGS) entry which is preliminary data.</text>
</comment>
<organism evidence="12 13">
    <name type="scientific">Heterodera trifolii</name>
    <dbReference type="NCBI Taxonomy" id="157864"/>
    <lineage>
        <taxon>Eukaryota</taxon>
        <taxon>Metazoa</taxon>
        <taxon>Ecdysozoa</taxon>
        <taxon>Nematoda</taxon>
        <taxon>Chromadorea</taxon>
        <taxon>Rhabditida</taxon>
        <taxon>Tylenchina</taxon>
        <taxon>Tylenchomorpha</taxon>
        <taxon>Tylenchoidea</taxon>
        <taxon>Heteroderidae</taxon>
        <taxon>Heteroderinae</taxon>
        <taxon>Heterodera</taxon>
    </lineage>
</organism>
<dbReference type="InterPro" id="IPR001841">
    <property type="entry name" value="Znf_RING"/>
</dbReference>
<evidence type="ECO:0000256" key="2">
    <source>
        <dbReference type="ARBA" id="ARBA00022692"/>
    </source>
</evidence>
<dbReference type="Gene3D" id="3.30.40.10">
    <property type="entry name" value="Zinc/RING finger domain, C3HC4 (zinc finger)"/>
    <property type="match status" value="1"/>
</dbReference>
<name>A0ABD2L500_9BILA</name>
<keyword evidence="7 9" id="KW-0472">Membrane</keyword>
<evidence type="ECO:0000313" key="13">
    <source>
        <dbReference type="Proteomes" id="UP001620626"/>
    </source>
</evidence>
<dbReference type="PROSITE" id="PS51140">
    <property type="entry name" value="CUE"/>
    <property type="match status" value="1"/>
</dbReference>
<feature type="transmembrane region" description="Helical" evidence="9">
    <location>
        <begin position="20"/>
        <end position="38"/>
    </location>
</feature>
<dbReference type="PROSITE" id="PS50089">
    <property type="entry name" value="ZF_RING_2"/>
    <property type="match status" value="1"/>
</dbReference>
<feature type="transmembrane region" description="Helical" evidence="9">
    <location>
        <begin position="275"/>
        <end position="295"/>
    </location>
</feature>
<dbReference type="Proteomes" id="UP001620626">
    <property type="component" value="Unassembled WGS sequence"/>
</dbReference>
<sequence length="579" mass="66733">MPRISNVFRRLFPLSLPSLSSYIAFSAFLFGVGLYYSYRIAKLENNILQSGGHFEKSDDGSFANEYNLPTVLFLNFTAPMRRHRFLFYVMINTCCAVICLLGKSLILLMFGALSNQEDSALRKFFRRFVSAKLTFLVFISQHNLFEDISIWTPWLGLQALCLFLLELANLRLANAQNVISNNSVRQRLFITSSIICVSSLLMLFFVFGIRNYINLSYCLFLAADCSLLLLQSLHLLLKLSMLVDANAQRSHHSSSAHYFDLAYEMVRDCLEFANYLHMIFYSQLAITYCCVFLVVQAQHYYRRISGKIRKYLQQKELMRHINSNYETATEEDLLKNDQCTICWQPMKSARKLPCAHIFHEHCLRRWLEQDSSCAICRKTLALNLTRPQQNIAGIEDNGLQVFLEAFSPQNNRFARWWMRYLFEPFNDEQTAAMVNQVSEMFPQIPIETIRNLINTTGSPTVAIELLLGRNGQNEEIVENDALQNQQLNLNGEIVDSSDDSSETVEDGLGFESETNQQNVVGAEQQNQQMHTSSADDHTVPRLPFGLRINNSSLEQKMHELLMSNRRKYLESKRALSFHD</sequence>
<evidence type="ECO:0000313" key="12">
    <source>
        <dbReference type="EMBL" id="KAL3110233.1"/>
    </source>
</evidence>
<feature type="transmembrane region" description="Helical" evidence="9">
    <location>
        <begin position="188"/>
        <end position="208"/>
    </location>
</feature>
<gene>
    <name evidence="12" type="ORF">niasHT_015836</name>
</gene>
<feature type="transmembrane region" description="Helical" evidence="9">
    <location>
        <begin position="148"/>
        <end position="168"/>
    </location>
</feature>
<keyword evidence="5" id="KW-0862">Zinc</keyword>
<dbReference type="SMART" id="SM00184">
    <property type="entry name" value="RING"/>
    <property type="match status" value="1"/>
</dbReference>
<dbReference type="Gene3D" id="1.10.8.10">
    <property type="entry name" value="DNA helicase RuvA subunit, C-terminal domain"/>
    <property type="match status" value="1"/>
</dbReference>
<protein>
    <recommendedName>
        <fullName evidence="14">E3 ubiquitin-protein ligase AMFR</fullName>
    </recommendedName>
</protein>
<dbReference type="EMBL" id="JBICBT010000549">
    <property type="protein sequence ID" value="KAL3110233.1"/>
    <property type="molecule type" value="Genomic_DNA"/>
</dbReference>
<comment type="subcellular location">
    <subcellularLocation>
        <location evidence="1">Membrane</location>
        <topology evidence="1">Multi-pass membrane protein</topology>
    </subcellularLocation>
</comment>
<evidence type="ECO:0000256" key="8">
    <source>
        <dbReference type="PROSITE-ProRule" id="PRU00175"/>
    </source>
</evidence>
<reference evidence="12 13" key="1">
    <citation type="submission" date="2024-10" db="EMBL/GenBank/DDBJ databases">
        <authorList>
            <person name="Kim D."/>
        </authorList>
    </citation>
    <scope>NUCLEOTIDE SEQUENCE [LARGE SCALE GENOMIC DNA]</scope>
    <source>
        <strain evidence="12">BH-2024</strain>
    </source>
</reference>
<feature type="domain" description="CUE" evidence="11">
    <location>
        <begin position="429"/>
        <end position="470"/>
    </location>
</feature>
<dbReference type="PANTHER" id="PTHR15067:SF5">
    <property type="entry name" value="E3 UBIQUITIN-PROTEIN LIGASE AMFR"/>
    <property type="match status" value="1"/>
</dbReference>
<evidence type="ECO:0000256" key="9">
    <source>
        <dbReference type="SAM" id="Phobius"/>
    </source>
</evidence>
<evidence type="ECO:0000259" key="10">
    <source>
        <dbReference type="PROSITE" id="PS50089"/>
    </source>
</evidence>
<feature type="transmembrane region" description="Helical" evidence="9">
    <location>
        <begin position="85"/>
        <end position="112"/>
    </location>
</feature>
<evidence type="ECO:0000259" key="11">
    <source>
        <dbReference type="PROSITE" id="PS51140"/>
    </source>
</evidence>
<dbReference type="CDD" id="cd16455">
    <property type="entry name" value="RING-H2_AMFR"/>
    <property type="match status" value="1"/>
</dbReference>
<evidence type="ECO:0000256" key="6">
    <source>
        <dbReference type="ARBA" id="ARBA00022989"/>
    </source>
</evidence>
<dbReference type="SUPFAM" id="SSF57850">
    <property type="entry name" value="RING/U-box"/>
    <property type="match status" value="1"/>
</dbReference>